<protein>
    <recommendedName>
        <fullName evidence="3">Bacterial Ig domain-containing protein</fullName>
    </recommendedName>
</protein>
<evidence type="ECO:0000313" key="1">
    <source>
        <dbReference type="EMBL" id="OGY10978.1"/>
    </source>
</evidence>
<dbReference type="Gene3D" id="2.60.40.10">
    <property type="entry name" value="Immunoglobulins"/>
    <property type="match status" value="1"/>
</dbReference>
<accession>A0A1G1V6D8</accession>
<gene>
    <name evidence="1" type="ORF">A3F61_02610</name>
</gene>
<name>A0A1G1V6D8_9BACT</name>
<evidence type="ECO:0000313" key="2">
    <source>
        <dbReference type="Proteomes" id="UP000178272"/>
    </source>
</evidence>
<dbReference type="Pfam" id="PF09136">
    <property type="entry name" value="Glucodextran_B"/>
    <property type="match status" value="1"/>
</dbReference>
<comment type="caution">
    <text evidence="1">The sequence shown here is derived from an EMBL/GenBank/DDBJ whole genome shotgun (WGS) entry which is preliminary data.</text>
</comment>
<dbReference type="AlphaFoldDB" id="A0A1G1V6D8"/>
<proteinExistence type="predicted"/>
<evidence type="ECO:0008006" key="3">
    <source>
        <dbReference type="Google" id="ProtNLM"/>
    </source>
</evidence>
<reference evidence="1 2" key="1">
    <citation type="journal article" date="2016" name="Nat. Commun.">
        <title>Thousands of microbial genomes shed light on interconnected biogeochemical processes in an aquifer system.</title>
        <authorList>
            <person name="Anantharaman K."/>
            <person name="Brown C.T."/>
            <person name="Hug L.A."/>
            <person name="Sharon I."/>
            <person name="Castelle C.J."/>
            <person name="Probst A.J."/>
            <person name="Thomas B.C."/>
            <person name="Singh A."/>
            <person name="Wilkins M.J."/>
            <person name="Karaoz U."/>
            <person name="Brodie E.L."/>
            <person name="Williams K.H."/>
            <person name="Hubbard S.S."/>
            <person name="Banfield J.F."/>
        </authorList>
    </citation>
    <scope>NUCLEOTIDE SEQUENCE [LARGE SCALE GENOMIC DNA]</scope>
</reference>
<dbReference type="Proteomes" id="UP000178272">
    <property type="component" value="Unassembled WGS sequence"/>
</dbReference>
<organism evidence="1 2">
    <name type="scientific">Candidatus Blackburnbacteria bacterium RIFCSPHIGHO2_12_FULL_41_13b</name>
    <dbReference type="NCBI Taxonomy" id="1797517"/>
    <lineage>
        <taxon>Bacteria</taxon>
        <taxon>Candidatus Blackburniibacteriota</taxon>
    </lineage>
</organism>
<dbReference type="STRING" id="1797517.A3F61_02610"/>
<dbReference type="InterPro" id="IPR013783">
    <property type="entry name" value="Ig-like_fold"/>
</dbReference>
<dbReference type="EMBL" id="MHCA01000046">
    <property type="protein sequence ID" value="OGY10978.1"/>
    <property type="molecule type" value="Genomic_DNA"/>
</dbReference>
<sequence length="142" mass="15142">MRKEVLVAIILGVGLGLAVAFGIWRANLALAPKQGALQTEAPLISPEPDNFSELVITQPENNLVAIKDTTLLKGAATPRATVVITTGIDEYILEADADGSFEKEIELKAGLNEIKIISFDDSGSESQERLVVVYTTEMGGSE</sequence>